<evidence type="ECO:0000256" key="3">
    <source>
        <dbReference type="ARBA" id="ARBA00023002"/>
    </source>
</evidence>
<dbReference type="PANTHER" id="PTHR47706:SF9">
    <property type="entry name" value="NMRA-LIKE DOMAIN-CONTAINING PROTEIN-RELATED"/>
    <property type="match status" value="1"/>
</dbReference>
<evidence type="ECO:0000259" key="4">
    <source>
        <dbReference type="Pfam" id="PF13460"/>
    </source>
</evidence>
<name>A0A6H0Y116_9PEZI</name>
<accession>A0A6H0Y116</accession>
<dbReference type="Proteomes" id="UP000503462">
    <property type="component" value="Chromosome 4"/>
</dbReference>
<organism evidence="5 6">
    <name type="scientific">Peltaster fructicola</name>
    <dbReference type="NCBI Taxonomy" id="286661"/>
    <lineage>
        <taxon>Eukaryota</taxon>
        <taxon>Fungi</taxon>
        <taxon>Dikarya</taxon>
        <taxon>Ascomycota</taxon>
        <taxon>Pezizomycotina</taxon>
        <taxon>Dothideomycetes</taxon>
        <taxon>Dothideomycetes incertae sedis</taxon>
        <taxon>Peltaster</taxon>
    </lineage>
</organism>
<dbReference type="PANTHER" id="PTHR47706">
    <property type="entry name" value="NMRA-LIKE FAMILY PROTEIN"/>
    <property type="match status" value="1"/>
</dbReference>
<evidence type="ECO:0000256" key="2">
    <source>
        <dbReference type="ARBA" id="ARBA00022857"/>
    </source>
</evidence>
<dbReference type="Gene3D" id="3.40.50.720">
    <property type="entry name" value="NAD(P)-binding Rossmann-like Domain"/>
    <property type="match status" value="1"/>
</dbReference>
<comment type="similarity">
    <text evidence="1">Belongs to the NmrA-type oxidoreductase family. Isoflavone reductase subfamily.</text>
</comment>
<proteinExistence type="inferred from homology"/>
<reference evidence="5 6" key="1">
    <citation type="journal article" date="2016" name="Sci. Rep.">
        <title>Peltaster fructicola genome reveals evolution from an invasive phytopathogen to an ectophytic parasite.</title>
        <authorList>
            <person name="Xu C."/>
            <person name="Chen H."/>
            <person name="Gleason M.L."/>
            <person name="Xu J.R."/>
            <person name="Liu H."/>
            <person name="Zhang R."/>
            <person name="Sun G."/>
        </authorList>
    </citation>
    <scope>NUCLEOTIDE SEQUENCE [LARGE SCALE GENOMIC DNA]</scope>
    <source>
        <strain evidence="5 6">LNHT1506</strain>
    </source>
</reference>
<keyword evidence="3" id="KW-0560">Oxidoreductase</keyword>
<dbReference type="AlphaFoldDB" id="A0A6H0Y116"/>
<dbReference type="Pfam" id="PF13460">
    <property type="entry name" value="NAD_binding_10"/>
    <property type="match status" value="1"/>
</dbReference>
<dbReference type="InterPro" id="IPR036291">
    <property type="entry name" value="NAD(P)-bd_dom_sf"/>
</dbReference>
<dbReference type="InterPro" id="IPR016040">
    <property type="entry name" value="NAD(P)-bd_dom"/>
</dbReference>
<dbReference type="OrthoDB" id="419598at2759"/>
<sequence>MSVAITGVSGHLGSLIAKHVLRRSPTAVVHGICRNPDKLPESLRSNERFKVFQTGHDDAQKLGEALKGANIAIFATLADRDTMVNGQKAVIDACIDAGVPRYMAGDWSLDFRRIKLGDLPPKDPMKHIVEYLQEKEQQTDGKLKGVHVLNGAFMEIIGRGLYKQKERIINVWGSGDDKWDLTTYNDAANFSAALALDPGATGWYSIRGDRVSANDIATQYEAAFGFKAESVHHGSLDDLYKTMHQVRKQQPDNIWAWMGLFYTYYSTNGEGALSDPLSNDKYHDMRMTSLKEYFEAAKRPERIGTPFEIL</sequence>
<dbReference type="SUPFAM" id="SSF51735">
    <property type="entry name" value="NAD(P)-binding Rossmann-fold domains"/>
    <property type="match status" value="1"/>
</dbReference>
<dbReference type="EMBL" id="CP051142">
    <property type="protein sequence ID" value="QIX00626.1"/>
    <property type="molecule type" value="Genomic_DNA"/>
</dbReference>
<keyword evidence="6" id="KW-1185">Reference proteome</keyword>
<gene>
    <name evidence="5" type="ORF">AMS68_006143</name>
</gene>
<dbReference type="GO" id="GO:0016491">
    <property type="term" value="F:oxidoreductase activity"/>
    <property type="evidence" value="ECO:0007669"/>
    <property type="project" value="UniProtKB-KW"/>
</dbReference>
<evidence type="ECO:0000256" key="1">
    <source>
        <dbReference type="ARBA" id="ARBA00005725"/>
    </source>
</evidence>
<evidence type="ECO:0000313" key="5">
    <source>
        <dbReference type="EMBL" id="QIX00626.1"/>
    </source>
</evidence>
<protein>
    <recommendedName>
        <fullName evidence="4">NAD(P)-binding domain-containing protein</fullName>
    </recommendedName>
</protein>
<evidence type="ECO:0000313" key="6">
    <source>
        <dbReference type="Proteomes" id="UP000503462"/>
    </source>
</evidence>
<keyword evidence="2" id="KW-0521">NADP</keyword>
<feature type="domain" description="NAD(P)-binding" evidence="4">
    <location>
        <begin position="7"/>
        <end position="104"/>
    </location>
</feature>
<dbReference type="InterPro" id="IPR051609">
    <property type="entry name" value="NmrA/Isoflavone_reductase-like"/>
</dbReference>